<comment type="caution">
    <text evidence="1">The sequence shown here is derived from an EMBL/GenBank/DDBJ whole genome shotgun (WGS) entry which is preliminary data.</text>
</comment>
<keyword evidence="2" id="KW-1185">Reference proteome</keyword>
<evidence type="ECO:0000313" key="2">
    <source>
        <dbReference type="Proteomes" id="UP001187192"/>
    </source>
</evidence>
<dbReference type="EMBL" id="BTGU01019714">
    <property type="protein sequence ID" value="GMN73616.1"/>
    <property type="molecule type" value="Genomic_DNA"/>
</dbReference>
<proteinExistence type="predicted"/>
<name>A0AA88EF63_FICCA</name>
<organism evidence="1 2">
    <name type="scientific">Ficus carica</name>
    <name type="common">Common fig</name>
    <dbReference type="NCBI Taxonomy" id="3494"/>
    <lineage>
        <taxon>Eukaryota</taxon>
        <taxon>Viridiplantae</taxon>
        <taxon>Streptophyta</taxon>
        <taxon>Embryophyta</taxon>
        <taxon>Tracheophyta</taxon>
        <taxon>Spermatophyta</taxon>
        <taxon>Magnoliopsida</taxon>
        <taxon>eudicotyledons</taxon>
        <taxon>Gunneridae</taxon>
        <taxon>Pentapetalae</taxon>
        <taxon>rosids</taxon>
        <taxon>fabids</taxon>
        <taxon>Rosales</taxon>
        <taxon>Moraceae</taxon>
        <taxon>Ficeae</taxon>
        <taxon>Ficus</taxon>
    </lineage>
</organism>
<dbReference type="AlphaFoldDB" id="A0AA88EF63"/>
<feature type="non-terminal residue" evidence="1">
    <location>
        <position position="17"/>
    </location>
</feature>
<gene>
    <name evidence="1" type="ORF">TIFTF001_056119</name>
</gene>
<accession>A0AA88EF63</accession>
<sequence>MATLGADTDSGIDGITE</sequence>
<evidence type="ECO:0000313" key="1">
    <source>
        <dbReference type="EMBL" id="GMN73616.1"/>
    </source>
</evidence>
<protein>
    <submittedName>
        <fullName evidence="1">Uncharacterized protein</fullName>
    </submittedName>
</protein>
<reference evidence="1" key="1">
    <citation type="submission" date="2023-07" db="EMBL/GenBank/DDBJ databases">
        <title>draft genome sequence of fig (Ficus carica).</title>
        <authorList>
            <person name="Takahashi T."/>
            <person name="Nishimura K."/>
        </authorList>
    </citation>
    <scope>NUCLEOTIDE SEQUENCE</scope>
</reference>
<dbReference type="Proteomes" id="UP001187192">
    <property type="component" value="Unassembled WGS sequence"/>
</dbReference>